<dbReference type="EMBL" id="JAAARO010000021">
    <property type="protein sequence ID" value="KAF5728599.1"/>
    <property type="molecule type" value="Genomic_DNA"/>
</dbReference>
<dbReference type="FunCoup" id="A0A7J7C371">
    <property type="interactions" value="2340"/>
</dbReference>
<organism evidence="2 3">
    <name type="scientific">Tripterygium wilfordii</name>
    <name type="common">Thunder God vine</name>
    <dbReference type="NCBI Taxonomy" id="458696"/>
    <lineage>
        <taxon>Eukaryota</taxon>
        <taxon>Viridiplantae</taxon>
        <taxon>Streptophyta</taxon>
        <taxon>Embryophyta</taxon>
        <taxon>Tracheophyta</taxon>
        <taxon>Spermatophyta</taxon>
        <taxon>Magnoliopsida</taxon>
        <taxon>eudicotyledons</taxon>
        <taxon>Gunneridae</taxon>
        <taxon>Pentapetalae</taxon>
        <taxon>rosids</taxon>
        <taxon>fabids</taxon>
        <taxon>Celastrales</taxon>
        <taxon>Celastraceae</taxon>
        <taxon>Tripterygium</taxon>
    </lineage>
</organism>
<evidence type="ECO:0000259" key="1">
    <source>
        <dbReference type="PROSITE" id="PS50181"/>
    </source>
</evidence>
<dbReference type="PROSITE" id="PS50181">
    <property type="entry name" value="FBOX"/>
    <property type="match status" value="1"/>
</dbReference>
<dbReference type="Pfam" id="PF00646">
    <property type="entry name" value="F-box"/>
    <property type="match status" value="1"/>
</dbReference>
<dbReference type="SMART" id="SM00256">
    <property type="entry name" value="FBOX"/>
    <property type="match status" value="1"/>
</dbReference>
<proteinExistence type="predicted"/>
<accession>A0A7J7C371</accession>
<dbReference type="Gene3D" id="3.80.10.10">
    <property type="entry name" value="Ribonuclease Inhibitor"/>
    <property type="match status" value="1"/>
</dbReference>
<dbReference type="AlphaFoldDB" id="A0A7J7C371"/>
<evidence type="ECO:0000313" key="3">
    <source>
        <dbReference type="Proteomes" id="UP000593562"/>
    </source>
</evidence>
<dbReference type="Proteomes" id="UP000593562">
    <property type="component" value="Unassembled WGS sequence"/>
</dbReference>
<sequence length="429" mass="48911">MKTLAGRVRRDRAYKLAPLLPLNRCGTHDRSLPGGRNYLKMDAISESKKQKPSEVQGMNQAGKRLSDLPDVVLLHVLSYLPTKDAVRTRSLSKRWECLWASIPMLKFSENEANRIHLMDIVDDLLSLGSSDIEKLDIVWVLLGDAVRIRRSISTAVWCNVLEFHICQSDCKRLFETPDSPFTYQSFRELELLISHTRKIPPPICLSTLKILNFENITFTNDHSTQLLFSGCPELEEVILSKCNWVNVNVVSICAPKLWSLKISDMEIDNHQWNESDGCDIVIFGTSLKFFKYSGEFLNDYFLYDSSSIDEVRIEMDNARERSRVAAYRLYNLLRGISDVKKLVLSADAIEVLNHASELLTQMPLFNNLRTLTLNSEPLDLESKALLMIIANSPILKALEFSEEPGCYPMLSEYKIVNKGILVLDSYPKL</sequence>
<name>A0A7J7C371_TRIWF</name>
<comment type="caution">
    <text evidence="2">The sequence shown here is derived from an EMBL/GenBank/DDBJ whole genome shotgun (WGS) entry which is preliminary data.</text>
</comment>
<dbReference type="SUPFAM" id="SSF52047">
    <property type="entry name" value="RNI-like"/>
    <property type="match status" value="1"/>
</dbReference>
<dbReference type="PANTHER" id="PTHR31900">
    <property type="entry name" value="F-BOX/RNI SUPERFAMILY PROTEIN-RELATED"/>
    <property type="match status" value="1"/>
</dbReference>
<feature type="domain" description="F-box" evidence="1">
    <location>
        <begin position="62"/>
        <end position="98"/>
    </location>
</feature>
<dbReference type="InterPro" id="IPR001810">
    <property type="entry name" value="F-box_dom"/>
</dbReference>
<dbReference type="InterPro" id="IPR032675">
    <property type="entry name" value="LRR_dom_sf"/>
</dbReference>
<evidence type="ECO:0000313" key="2">
    <source>
        <dbReference type="EMBL" id="KAF5728599.1"/>
    </source>
</evidence>
<dbReference type="PANTHER" id="PTHR31900:SF30">
    <property type="entry name" value="SUPERFAMILY PROTEIN, PUTATIVE-RELATED"/>
    <property type="match status" value="1"/>
</dbReference>
<gene>
    <name evidence="2" type="ORF">HS088_TW21G00747</name>
</gene>
<dbReference type="InterPro" id="IPR053781">
    <property type="entry name" value="F-box_AtFBL13-like"/>
</dbReference>
<dbReference type="InterPro" id="IPR050232">
    <property type="entry name" value="FBL13/AtMIF1-like"/>
</dbReference>
<reference evidence="2 3" key="1">
    <citation type="journal article" date="2020" name="Nat. Commun.">
        <title>Genome of Tripterygium wilfordii and identification of cytochrome P450 involved in triptolide biosynthesis.</title>
        <authorList>
            <person name="Tu L."/>
            <person name="Su P."/>
            <person name="Zhang Z."/>
            <person name="Gao L."/>
            <person name="Wang J."/>
            <person name="Hu T."/>
            <person name="Zhou J."/>
            <person name="Zhang Y."/>
            <person name="Zhao Y."/>
            <person name="Liu Y."/>
            <person name="Song Y."/>
            <person name="Tong Y."/>
            <person name="Lu Y."/>
            <person name="Yang J."/>
            <person name="Xu C."/>
            <person name="Jia M."/>
            <person name="Peters R.J."/>
            <person name="Huang L."/>
            <person name="Gao W."/>
        </authorList>
    </citation>
    <scope>NUCLEOTIDE SEQUENCE [LARGE SCALE GENOMIC DNA]</scope>
    <source>
        <strain evidence="3">cv. XIE 37</strain>
        <tissue evidence="2">Leaf</tissue>
    </source>
</reference>
<dbReference type="InterPro" id="IPR036047">
    <property type="entry name" value="F-box-like_dom_sf"/>
</dbReference>
<dbReference type="Gene3D" id="1.20.1280.50">
    <property type="match status" value="1"/>
</dbReference>
<dbReference type="CDD" id="cd22160">
    <property type="entry name" value="F-box_AtFBL13-like"/>
    <property type="match status" value="1"/>
</dbReference>
<keyword evidence="3" id="KW-1185">Reference proteome</keyword>
<dbReference type="SUPFAM" id="SSF81383">
    <property type="entry name" value="F-box domain"/>
    <property type="match status" value="1"/>
</dbReference>
<dbReference type="InParanoid" id="A0A7J7C371"/>
<protein>
    <submittedName>
        <fullName evidence="2">F-box/LRR-repeat protein</fullName>
    </submittedName>
</protein>